<sequence>MNFINEYFKRQANRVTFMELKEDTTINIKGYPINENIPLPIITDVLIDEIKEGNLEEEIKLEYIINGIVYLMGIDPEFKYIQDYKKIIMEYNEKVEEYIFFQGIKRMEAKDHIGGAICFRALKLINSKNLNGIFNYAFALEEISKEYFEKEQEKEGSIFLSKSTRELESILDIDDKYPLAYYKLGYHYKFNNQYLKAKLIWTKYLTLDRDEIRLQEIRGEIELIENDVALESGLSYLSREYFEQALDVFLKLLPKFEKWWELKYLIGACYKGLGELEKAIDYFYESLDLYKEDSDVYNELGICLFTIEDLDNAIDVYTEGIENIQNDYKLLFNRGLCYLQLGNLEKAYEDISEAVKLNPNDENMNNQKNILDDLMNR</sequence>
<reference evidence="4 5" key="1">
    <citation type="submission" date="2019-09" db="EMBL/GenBank/DDBJ databases">
        <title>In-depth cultivation of the pig gut microbiome towards novel bacterial diversity and tailored functional studies.</title>
        <authorList>
            <person name="Wylensek D."/>
            <person name="Hitch T.C.A."/>
            <person name="Clavel T."/>
        </authorList>
    </citation>
    <scope>NUCLEOTIDE SEQUENCE [LARGE SCALE GENOMIC DNA]</scope>
    <source>
        <strain evidence="4 5">WCA3-693-APC-4?</strain>
    </source>
</reference>
<dbReference type="PANTHER" id="PTHR44943:SF8">
    <property type="entry name" value="TPR REPEAT-CONTAINING PROTEIN MJ0263"/>
    <property type="match status" value="1"/>
</dbReference>
<comment type="caution">
    <text evidence="4">The sequence shown here is derived from an EMBL/GenBank/DDBJ whole genome shotgun (WGS) entry which is preliminary data.</text>
</comment>
<organism evidence="4 5">
    <name type="scientific">Tissierella pigra</name>
    <dbReference type="NCBI Taxonomy" id="2607614"/>
    <lineage>
        <taxon>Bacteria</taxon>
        <taxon>Bacillati</taxon>
        <taxon>Bacillota</taxon>
        <taxon>Tissierellia</taxon>
        <taxon>Tissierellales</taxon>
        <taxon>Tissierellaceae</taxon>
        <taxon>Tissierella</taxon>
    </lineage>
</organism>
<dbReference type="Pfam" id="PF13181">
    <property type="entry name" value="TPR_8"/>
    <property type="match status" value="1"/>
</dbReference>
<keyword evidence="1" id="KW-0677">Repeat</keyword>
<dbReference type="PROSITE" id="PS50293">
    <property type="entry name" value="TPR_REGION"/>
    <property type="match status" value="1"/>
</dbReference>
<gene>
    <name evidence="4" type="ORF">FYJ83_08245</name>
</gene>
<name>A0A6N7XY02_9FIRM</name>
<proteinExistence type="predicted"/>
<dbReference type="AlphaFoldDB" id="A0A6N7XY02"/>
<protein>
    <submittedName>
        <fullName evidence="4">Tetratricopeptide repeat protein</fullName>
    </submittedName>
</protein>
<dbReference type="InterPro" id="IPR011990">
    <property type="entry name" value="TPR-like_helical_dom_sf"/>
</dbReference>
<keyword evidence="2 3" id="KW-0802">TPR repeat</keyword>
<feature type="repeat" description="TPR" evidence="3">
    <location>
        <begin position="260"/>
        <end position="293"/>
    </location>
</feature>
<dbReference type="PANTHER" id="PTHR44943">
    <property type="entry name" value="CELLULOSE SYNTHASE OPERON PROTEIN C"/>
    <property type="match status" value="1"/>
</dbReference>
<dbReference type="Gene3D" id="1.25.40.10">
    <property type="entry name" value="Tetratricopeptide repeat domain"/>
    <property type="match status" value="2"/>
</dbReference>
<dbReference type="SUPFAM" id="SSF48452">
    <property type="entry name" value="TPR-like"/>
    <property type="match status" value="1"/>
</dbReference>
<keyword evidence="5" id="KW-1185">Reference proteome</keyword>
<dbReference type="InterPro" id="IPR051685">
    <property type="entry name" value="Ycf3/AcsC/BcsC/TPR_MFPF"/>
</dbReference>
<evidence type="ECO:0000256" key="1">
    <source>
        <dbReference type="ARBA" id="ARBA00022737"/>
    </source>
</evidence>
<dbReference type="PROSITE" id="PS50005">
    <property type="entry name" value="TPR"/>
    <property type="match status" value="3"/>
</dbReference>
<dbReference type="SMART" id="SM00028">
    <property type="entry name" value="TPR"/>
    <property type="match status" value="4"/>
</dbReference>
<evidence type="ECO:0000256" key="3">
    <source>
        <dbReference type="PROSITE-ProRule" id="PRU00339"/>
    </source>
</evidence>
<evidence type="ECO:0000256" key="2">
    <source>
        <dbReference type="ARBA" id="ARBA00022803"/>
    </source>
</evidence>
<evidence type="ECO:0000313" key="4">
    <source>
        <dbReference type="EMBL" id="MSU01454.1"/>
    </source>
</evidence>
<feature type="repeat" description="TPR" evidence="3">
    <location>
        <begin position="294"/>
        <end position="327"/>
    </location>
</feature>
<dbReference type="InterPro" id="IPR019734">
    <property type="entry name" value="TPR_rpt"/>
</dbReference>
<dbReference type="Pfam" id="PF00515">
    <property type="entry name" value="TPR_1"/>
    <property type="match status" value="1"/>
</dbReference>
<accession>A0A6N7XY02</accession>
<dbReference type="EMBL" id="VUNQ01000014">
    <property type="protein sequence ID" value="MSU01454.1"/>
    <property type="molecule type" value="Genomic_DNA"/>
</dbReference>
<feature type="repeat" description="TPR" evidence="3">
    <location>
        <begin position="328"/>
        <end position="361"/>
    </location>
</feature>
<dbReference type="Proteomes" id="UP000469523">
    <property type="component" value="Unassembled WGS sequence"/>
</dbReference>
<dbReference type="RefSeq" id="WP_154439867.1">
    <property type="nucleotide sequence ID" value="NZ_JAHLPJ010000001.1"/>
</dbReference>
<evidence type="ECO:0000313" key="5">
    <source>
        <dbReference type="Proteomes" id="UP000469523"/>
    </source>
</evidence>